<organism evidence="1 2">
    <name type="scientific">Oryza meyeriana var. granulata</name>
    <dbReference type="NCBI Taxonomy" id="110450"/>
    <lineage>
        <taxon>Eukaryota</taxon>
        <taxon>Viridiplantae</taxon>
        <taxon>Streptophyta</taxon>
        <taxon>Embryophyta</taxon>
        <taxon>Tracheophyta</taxon>
        <taxon>Spermatophyta</taxon>
        <taxon>Magnoliopsida</taxon>
        <taxon>Liliopsida</taxon>
        <taxon>Poales</taxon>
        <taxon>Poaceae</taxon>
        <taxon>BOP clade</taxon>
        <taxon>Oryzoideae</taxon>
        <taxon>Oryzeae</taxon>
        <taxon>Oryzinae</taxon>
        <taxon>Oryza</taxon>
        <taxon>Oryza meyeriana</taxon>
    </lineage>
</organism>
<comment type="caution">
    <text evidence="1">The sequence shown here is derived from an EMBL/GenBank/DDBJ whole genome shotgun (WGS) entry which is preliminary data.</text>
</comment>
<evidence type="ECO:0000313" key="1">
    <source>
        <dbReference type="EMBL" id="KAF0926417.1"/>
    </source>
</evidence>
<gene>
    <name evidence="1" type="ORF">E2562_024139</name>
</gene>
<reference evidence="1 2" key="1">
    <citation type="submission" date="2019-11" db="EMBL/GenBank/DDBJ databases">
        <title>Whole genome sequence of Oryza granulata.</title>
        <authorList>
            <person name="Li W."/>
        </authorList>
    </citation>
    <scope>NUCLEOTIDE SEQUENCE [LARGE SCALE GENOMIC DNA]</scope>
    <source>
        <strain evidence="2">cv. Menghai</strain>
        <tissue evidence="1">Leaf</tissue>
    </source>
</reference>
<proteinExistence type="predicted"/>
<evidence type="ECO:0000313" key="2">
    <source>
        <dbReference type="Proteomes" id="UP000479710"/>
    </source>
</evidence>
<dbReference type="AlphaFoldDB" id="A0A6G1EP70"/>
<name>A0A6G1EP70_9ORYZ</name>
<keyword evidence="2" id="KW-1185">Reference proteome</keyword>
<dbReference type="EMBL" id="SPHZ02000003">
    <property type="protein sequence ID" value="KAF0926417.1"/>
    <property type="molecule type" value="Genomic_DNA"/>
</dbReference>
<accession>A0A6G1EP70</accession>
<dbReference type="Proteomes" id="UP000479710">
    <property type="component" value="Unassembled WGS sequence"/>
</dbReference>
<sequence length="70" mass="7977">MPGAPFHDAFLIYDTIRKSLSMIPSEPVDFITSIRSIQALITRGYEDHESYALALLCEKPFFSVDGVIWR</sequence>
<protein>
    <submittedName>
        <fullName evidence="1">Uncharacterized protein</fullName>
    </submittedName>
</protein>